<comment type="subcellular location">
    <subcellularLocation>
        <location evidence="1">Endoplasmic reticulum membrane</location>
        <topology evidence="1">Single-pass type I membrane protein</topology>
    </subcellularLocation>
</comment>
<organism evidence="15 16">
    <name type="scientific">Zophobas morio</name>
    <dbReference type="NCBI Taxonomy" id="2755281"/>
    <lineage>
        <taxon>Eukaryota</taxon>
        <taxon>Metazoa</taxon>
        <taxon>Ecdysozoa</taxon>
        <taxon>Arthropoda</taxon>
        <taxon>Hexapoda</taxon>
        <taxon>Insecta</taxon>
        <taxon>Pterygota</taxon>
        <taxon>Neoptera</taxon>
        <taxon>Endopterygota</taxon>
        <taxon>Coleoptera</taxon>
        <taxon>Polyphaga</taxon>
        <taxon>Cucujiformia</taxon>
        <taxon>Tenebrionidae</taxon>
        <taxon>Zophobas</taxon>
    </lineage>
</organism>
<dbReference type="InterPro" id="IPR011047">
    <property type="entry name" value="Quinoprotein_ADH-like_sf"/>
</dbReference>
<keyword evidence="10" id="KW-0325">Glycoprotein</keyword>
<dbReference type="Pfam" id="PF07774">
    <property type="entry name" value="EMC1_C"/>
    <property type="match status" value="1"/>
</dbReference>
<feature type="transmembrane region" description="Helical" evidence="11">
    <location>
        <begin position="847"/>
        <end position="866"/>
    </location>
</feature>
<dbReference type="AlphaFoldDB" id="A0AA38HZP8"/>
<gene>
    <name evidence="15" type="ORF">Zmor_026728</name>
</gene>
<dbReference type="Gene3D" id="2.130.10.10">
    <property type="entry name" value="YVTN repeat-like/Quinoprotein amine dehydrogenase"/>
    <property type="match status" value="1"/>
</dbReference>
<sequence>MANFRSIIATISITIISISLSNALYEDQVGKFDWKRSFIGKVKHARFDNKRLIVTSHENVVASLSLKNDQILWRQVMENPQEQQPLHLHVDKDVITVSGNRNNHYVRGWDSPTGSLLWEWVIATEKSADSFWLVKDDTLVHIAPFPGSHMEVTHYNAKTGEVRWKTRKIPETWVGGTNKCAIANPYFVCVSNGQLFWFNVVNSDANTHRSQSVQTLIGESDPGNLHLLEFEGPKPAVLLVRNNNAKVVEVDEETAKALPYSLISNAIYVENAIYQLEANLENPDKLIKVKSLNLLTGQEGLSVEVDYPLGLGGPYIVAGQCRGGVCDLLLSSTDNALTLVRLPEGKVIWTREEALSNIVSVEFFELPVSELDASIEKEFAIASNDVVSMFSHRISTQTRQLYNLVLSGQLLGNSGLVRDEFGLHRIIVVATNVGKLFGIDTLTGSIVWTYRLPNVKPFKDSAMMLLVQRTARYAPLPAQCVLLAEDANTGAGVSFTFDPISGMSQRGIERLGYKIKQAFLLPHEDDDHVKPIVVVASDNAVHVYPDEGRSVVQKHSDTTFLYMLDGTIMRGYKIKANFALTQVWEVNLGPSELVAVSTRPINERVHSQGRVLPDRSVYYKYVNPNLVALATLHDDPIHKHVLSVYLIDGVTGLVLYSASHKKAKGPVHLVHSENWLVYSFFNERFRRNEIVAAELYEGHIQSNSTAFSSFGVSQLPHIQTQSYITPANPVSMTVTLTERGITNKFLLVGMSSGSVVEIPWMLLQPRFADIACGPEESCIPYMPEIPLPAEAIINYNQTLSRIRRIEVAPAKLESTSHVLVHGLDLFYTRVAPSKTFDLLKEDFDHKLIVLVLSGLIIASYVTKYLASKKTLRQAWK</sequence>
<dbReference type="InterPro" id="IPR011678">
    <property type="entry name" value="EMC1_C"/>
</dbReference>
<keyword evidence="7" id="KW-0256">Endoplasmic reticulum</keyword>
<dbReference type="PANTHER" id="PTHR21573">
    <property type="entry name" value="ER MEMBRANE PROTEIN COMPLEX SUBUNIT 1"/>
    <property type="match status" value="1"/>
</dbReference>
<evidence type="ECO:0000256" key="4">
    <source>
        <dbReference type="ARBA" id="ARBA00020824"/>
    </source>
</evidence>
<feature type="chain" id="PRO_5041336245" description="ER membrane protein complex subunit 1" evidence="12">
    <location>
        <begin position="24"/>
        <end position="876"/>
    </location>
</feature>
<keyword evidence="9 11" id="KW-0472">Membrane</keyword>
<dbReference type="EMBL" id="JALNTZ010000008">
    <property type="protein sequence ID" value="KAJ3644054.1"/>
    <property type="molecule type" value="Genomic_DNA"/>
</dbReference>
<reference evidence="15" key="1">
    <citation type="journal article" date="2023" name="G3 (Bethesda)">
        <title>Whole genome assemblies of Zophobas morio and Tenebrio molitor.</title>
        <authorList>
            <person name="Kaur S."/>
            <person name="Stinson S.A."/>
            <person name="diCenzo G.C."/>
        </authorList>
    </citation>
    <scope>NUCLEOTIDE SEQUENCE</scope>
    <source>
        <strain evidence="15">QUZm001</strain>
    </source>
</reference>
<accession>A0AA38HZP8</accession>
<keyword evidence="16" id="KW-1185">Reference proteome</keyword>
<dbReference type="InterPro" id="IPR015943">
    <property type="entry name" value="WD40/YVTN_repeat-like_dom_sf"/>
</dbReference>
<evidence type="ECO:0000313" key="15">
    <source>
        <dbReference type="EMBL" id="KAJ3644054.1"/>
    </source>
</evidence>
<keyword evidence="5 11" id="KW-0812">Transmembrane</keyword>
<evidence type="ECO:0000256" key="7">
    <source>
        <dbReference type="ARBA" id="ARBA00022824"/>
    </source>
</evidence>
<dbReference type="PANTHER" id="PTHR21573:SF0">
    <property type="entry name" value="ER MEMBRANE PROTEIN COMPLEX SUBUNIT 1"/>
    <property type="match status" value="1"/>
</dbReference>
<comment type="caution">
    <text evidence="15">The sequence shown here is derived from an EMBL/GenBank/DDBJ whole genome shotgun (WGS) entry which is preliminary data.</text>
</comment>
<evidence type="ECO:0000259" key="13">
    <source>
        <dbReference type="Pfam" id="PF07774"/>
    </source>
</evidence>
<evidence type="ECO:0000256" key="12">
    <source>
        <dbReference type="SAM" id="SignalP"/>
    </source>
</evidence>
<evidence type="ECO:0000256" key="5">
    <source>
        <dbReference type="ARBA" id="ARBA00022692"/>
    </source>
</evidence>
<evidence type="ECO:0000256" key="2">
    <source>
        <dbReference type="ARBA" id="ARBA00007904"/>
    </source>
</evidence>
<evidence type="ECO:0000313" key="16">
    <source>
        <dbReference type="Proteomes" id="UP001168821"/>
    </source>
</evidence>
<dbReference type="SUPFAM" id="SSF50998">
    <property type="entry name" value="Quinoprotein alcohol dehydrogenase-like"/>
    <property type="match status" value="1"/>
</dbReference>
<feature type="domain" description="EMC1 first beta-propeller" evidence="14">
    <location>
        <begin position="23"/>
        <end position="136"/>
    </location>
</feature>
<dbReference type="InterPro" id="IPR058545">
    <property type="entry name" value="Beta-prop_EMC1_1st"/>
</dbReference>
<evidence type="ECO:0000259" key="14">
    <source>
        <dbReference type="Pfam" id="PF25293"/>
    </source>
</evidence>
<evidence type="ECO:0000256" key="10">
    <source>
        <dbReference type="ARBA" id="ARBA00023180"/>
    </source>
</evidence>
<dbReference type="Pfam" id="PF25293">
    <property type="entry name" value="Beta-prop_EMC1_N"/>
    <property type="match status" value="1"/>
</dbReference>
<dbReference type="InterPro" id="IPR026895">
    <property type="entry name" value="EMC1"/>
</dbReference>
<dbReference type="Proteomes" id="UP001168821">
    <property type="component" value="Unassembled WGS sequence"/>
</dbReference>
<evidence type="ECO:0000256" key="11">
    <source>
        <dbReference type="SAM" id="Phobius"/>
    </source>
</evidence>
<comment type="similarity">
    <text evidence="2">Belongs to the EMC1 family.</text>
</comment>
<comment type="subunit">
    <text evidence="3">Component of the ER membrane protein complex (EMC).</text>
</comment>
<evidence type="ECO:0000256" key="1">
    <source>
        <dbReference type="ARBA" id="ARBA00004115"/>
    </source>
</evidence>
<name>A0AA38HZP8_9CUCU</name>
<evidence type="ECO:0000256" key="6">
    <source>
        <dbReference type="ARBA" id="ARBA00022729"/>
    </source>
</evidence>
<feature type="signal peptide" evidence="12">
    <location>
        <begin position="1"/>
        <end position="23"/>
    </location>
</feature>
<dbReference type="GO" id="GO:0034975">
    <property type="term" value="P:protein folding in endoplasmic reticulum"/>
    <property type="evidence" value="ECO:0007669"/>
    <property type="project" value="TreeGrafter"/>
</dbReference>
<evidence type="ECO:0000256" key="9">
    <source>
        <dbReference type="ARBA" id="ARBA00023136"/>
    </source>
</evidence>
<protein>
    <recommendedName>
        <fullName evidence="4">ER membrane protein complex subunit 1</fullName>
    </recommendedName>
</protein>
<proteinExistence type="inferred from homology"/>
<dbReference type="GO" id="GO:0072546">
    <property type="term" value="C:EMC complex"/>
    <property type="evidence" value="ECO:0007669"/>
    <property type="project" value="InterPro"/>
</dbReference>
<keyword evidence="6 12" id="KW-0732">Signal</keyword>
<evidence type="ECO:0000256" key="8">
    <source>
        <dbReference type="ARBA" id="ARBA00022989"/>
    </source>
</evidence>
<feature type="domain" description="ER membrane protein complex subunit 1 C-terminal" evidence="13">
    <location>
        <begin position="672"/>
        <end position="875"/>
    </location>
</feature>
<keyword evidence="8 11" id="KW-1133">Transmembrane helix</keyword>
<evidence type="ECO:0000256" key="3">
    <source>
        <dbReference type="ARBA" id="ARBA00011276"/>
    </source>
</evidence>